<evidence type="ECO:0000313" key="4">
    <source>
        <dbReference type="Proteomes" id="UP000054705"/>
    </source>
</evidence>
<keyword evidence="1" id="KW-0812">Transmembrane</keyword>
<keyword evidence="1" id="KW-1133">Transmembrane helix</keyword>
<name>A0A101HWW3_9FIRM</name>
<comment type="caution">
    <text evidence="3">The sequence shown here is derived from an EMBL/GenBank/DDBJ whole genome shotgun (WGS) entry which is preliminary data.</text>
</comment>
<evidence type="ECO:0000256" key="2">
    <source>
        <dbReference type="SAM" id="SignalP"/>
    </source>
</evidence>
<dbReference type="Pfam" id="PF04657">
    <property type="entry name" value="DMT_YdcZ"/>
    <property type="match status" value="1"/>
</dbReference>
<evidence type="ECO:0008006" key="5">
    <source>
        <dbReference type="Google" id="ProtNLM"/>
    </source>
</evidence>
<feature type="chain" id="PRO_5038501171" description="EamA domain-containing protein" evidence="2">
    <location>
        <begin position="20"/>
        <end position="55"/>
    </location>
</feature>
<gene>
    <name evidence="3" type="ORF">XD97_0122</name>
</gene>
<feature type="non-terminal residue" evidence="3">
    <location>
        <position position="55"/>
    </location>
</feature>
<dbReference type="InterPro" id="IPR006750">
    <property type="entry name" value="YdcZ"/>
</dbReference>
<evidence type="ECO:0000256" key="1">
    <source>
        <dbReference type="SAM" id="Phobius"/>
    </source>
</evidence>
<proteinExistence type="predicted"/>
<dbReference type="EMBL" id="LGGS01000020">
    <property type="protein sequence ID" value="KUK83670.1"/>
    <property type="molecule type" value="Genomic_DNA"/>
</dbReference>
<feature type="signal peptide" evidence="2">
    <location>
        <begin position="1"/>
        <end position="19"/>
    </location>
</feature>
<protein>
    <recommendedName>
        <fullName evidence="5">EamA domain-containing protein</fullName>
    </recommendedName>
</protein>
<reference evidence="4" key="1">
    <citation type="journal article" date="2015" name="MBio">
        <title>Genome-Resolved Metagenomic Analysis Reveals Roles for Candidate Phyla and Other Microbial Community Members in Biogeochemical Transformations in Oil Reservoirs.</title>
        <authorList>
            <person name="Hu P."/>
            <person name="Tom L."/>
            <person name="Singh A."/>
            <person name="Thomas B.C."/>
            <person name="Baker B.J."/>
            <person name="Piceno Y.M."/>
            <person name="Andersen G.L."/>
            <person name="Banfield J.F."/>
        </authorList>
    </citation>
    <scope>NUCLEOTIDE SEQUENCE [LARGE SCALE GENOMIC DNA]</scope>
</reference>
<sequence>MTLKILPLLIAALSGIAMAVQGSVNAALGKVVGLWESTFIVHSTGFILVSALLFI</sequence>
<accession>A0A101HWW3</accession>
<dbReference type="AlphaFoldDB" id="A0A101HWW3"/>
<dbReference type="Proteomes" id="UP000054705">
    <property type="component" value="Unassembled WGS sequence"/>
</dbReference>
<keyword evidence="2" id="KW-0732">Signal</keyword>
<keyword evidence="1" id="KW-0472">Membrane</keyword>
<evidence type="ECO:0000313" key="3">
    <source>
        <dbReference type="EMBL" id="KUK83670.1"/>
    </source>
</evidence>
<feature type="transmembrane region" description="Helical" evidence="1">
    <location>
        <begin position="32"/>
        <end position="54"/>
    </location>
</feature>
<organism evidence="3 4">
    <name type="scientific">Pelotomaculum thermopropionicum</name>
    <dbReference type="NCBI Taxonomy" id="110500"/>
    <lineage>
        <taxon>Bacteria</taxon>
        <taxon>Bacillati</taxon>
        <taxon>Bacillota</taxon>
        <taxon>Clostridia</taxon>
        <taxon>Eubacteriales</taxon>
        <taxon>Desulfotomaculaceae</taxon>
        <taxon>Pelotomaculum</taxon>
    </lineage>
</organism>